<accession>A0A7X6RVB2</accession>
<dbReference type="Gene3D" id="3.20.20.70">
    <property type="entry name" value="Aldolase class I"/>
    <property type="match status" value="1"/>
</dbReference>
<evidence type="ECO:0000256" key="1">
    <source>
        <dbReference type="ARBA" id="ARBA00023270"/>
    </source>
</evidence>
<dbReference type="EMBL" id="JAAXPJ010000002">
    <property type="protein sequence ID" value="NKZ10792.1"/>
    <property type="molecule type" value="Genomic_DNA"/>
</dbReference>
<protein>
    <submittedName>
        <fullName evidence="3">Transaldolase</fullName>
    </submittedName>
</protein>
<feature type="compositionally biased region" description="Polar residues" evidence="2">
    <location>
        <begin position="1"/>
        <end position="17"/>
    </location>
</feature>
<organism evidence="3 4">
    <name type="scientific">Mycolicibacterium septicum DSM 44393</name>
    <dbReference type="NCBI Taxonomy" id="1341646"/>
    <lineage>
        <taxon>Bacteria</taxon>
        <taxon>Bacillati</taxon>
        <taxon>Actinomycetota</taxon>
        <taxon>Actinomycetes</taxon>
        <taxon>Mycobacteriales</taxon>
        <taxon>Mycobacteriaceae</taxon>
        <taxon>Mycolicibacterium</taxon>
    </lineage>
</organism>
<dbReference type="AlphaFoldDB" id="A0A7X6RVB2"/>
<keyword evidence="1" id="KW-0704">Schiff base</keyword>
<dbReference type="SUPFAM" id="SSF51569">
    <property type="entry name" value="Aldolase"/>
    <property type="match status" value="1"/>
</dbReference>
<dbReference type="InterPro" id="IPR001585">
    <property type="entry name" value="TAL/FSA"/>
</dbReference>
<reference evidence="3 4" key="1">
    <citation type="submission" date="2020-04" db="EMBL/GenBank/DDBJ databases">
        <title>MicrobeNet Type strains.</title>
        <authorList>
            <person name="Nicholson A.C."/>
        </authorList>
    </citation>
    <scope>NUCLEOTIDE SEQUENCE [LARGE SCALE GENOMIC DNA]</scope>
    <source>
        <strain evidence="3 4">ATCC 700731</strain>
    </source>
</reference>
<proteinExistence type="predicted"/>
<gene>
    <name evidence="3" type="ORF">HGA11_07355</name>
</gene>
<name>A0A7X6RVB2_9MYCO</name>
<dbReference type="GO" id="GO:0005975">
    <property type="term" value="P:carbohydrate metabolic process"/>
    <property type="evidence" value="ECO:0007669"/>
    <property type="project" value="InterPro"/>
</dbReference>
<evidence type="ECO:0000313" key="3">
    <source>
        <dbReference type="EMBL" id="NKZ10792.1"/>
    </source>
</evidence>
<dbReference type="InterPro" id="IPR013785">
    <property type="entry name" value="Aldolase_TIM"/>
</dbReference>
<sequence>MQEFTNTAAALSAQESMAPSEEHRFLAETDQQRYVDHLAFEQARLRHDQRVHVTRAFREIIDTFRPPRGQTPPGFRLDWHHDDTGIATVDLVRDIAYDSNSRRRPTPLLFSVDSVNPSEIAPWSRLVANLTCNPGIVYDLFLNDPEKNVGNQFGTIDEVLREIGRILGPGCDISVELHNPYETNFNAILDEVLRYESILGKHRLVVKVPHTGPIGPGNWNALLSGDGRFPIRYDNGHPEDYLRGHNLALELESRGYRVNFTLMFEPHQTPLALQARPYFVNAFLRNRLNATRKLKGLLAAWEASADRSFLVQMRDWFISNDFLAEADADMDLLTVLMSAKTHLRNRTDGHPEDGLDAARQSLRWLAASNLTDTRLILCSMEGDEMFPDICNMLVEPEFVLLQDRVLITTDPVYLSRWTSSPQVISYQRRFMRAASTAAN</sequence>
<comment type="caution">
    <text evidence="3">The sequence shown here is derived from an EMBL/GenBank/DDBJ whole genome shotgun (WGS) entry which is preliminary data.</text>
</comment>
<dbReference type="Pfam" id="PF00923">
    <property type="entry name" value="TAL_FSA"/>
    <property type="match status" value="1"/>
</dbReference>
<dbReference type="Proteomes" id="UP000518188">
    <property type="component" value="Unassembled WGS sequence"/>
</dbReference>
<feature type="region of interest" description="Disordered" evidence="2">
    <location>
        <begin position="1"/>
        <end position="20"/>
    </location>
</feature>
<evidence type="ECO:0000313" key="4">
    <source>
        <dbReference type="Proteomes" id="UP000518188"/>
    </source>
</evidence>
<dbReference type="RefSeq" id="WP_049924830.1">
    <property type="nucleotide sequence ID" value="NZ_HG322951.1"/>
</dbReference>
<evidence type="ECO:0000256" key="2">
    <source>
        <dbReference type="SAM" id="MobiDB-lite"/>
    </source>
</evidence>